<accession>A0AAN7BAL8</accession>
<evidence type="ECO:0000313" key="2">
    <source>
        <dbReference type="Proteomes" id="UP001301769"/>
    </source>
</evidence>
<keyword evidence="2" id="KW-1185">Reference proteome</keyword>
<comment type="caution">
    <text evidence="1">The sequence shown here is derived from an EMBL/GenBank/DDBJ whole genome shotgun (WGS) entry which is preliminary data.</text>
</comment>
<organism evidence="1 2">
    <name type="scientific">Rhypophila decipiens</name>
    <dbReference type="NCBI Taxonomy" id="261697"/>
    <lineage>
        <taxon>Eukaryota</taxon>
        <taxon>Fungi</taxon>
        <taxon>Dikarya</taxon>
        <taxon>Ascomycota</taxon>
        <taxon>Pezizomycotina</taxon>
        <taxon>Sordariomycetes</taxon>
        <taxon>Sordariomycetidae</taxon>
        <taxon>Sordariales</taxon>
        <taxon>Naviculisporaceae</taxon>
        <taxon>Rhypophila</taxon>
    </lineage>
</organism>
<reference evidence="1" key="1">
    <citation type="journal article" date="2023" name="Mol. Phylogenet. Evol.">
        <title>Genome-scale phylogeny and comparative genomics of the fungal order Sordariales.</title>
        <authorList>
            <person name="Hensen N."/>
            <person name="Bonometti L."/>
            <person name="Westerberg I."/>
            <person name="Brannstrom I.O."/>
            <person name="Guillou S."/>
            <person name="Cros-Aarteil S."/>
            <person name="Calhoun S."/>
            <person name="Haridas S."/>
            <person name="Kuo A."/>
            <person name="Mondo S."/>
            <person name="Pangilinan J."/>
            <person name="Riley R."/>
            <person name="LaButti K."/>
            <person name="Andreopoulos B."/>
            <person name="Lipzen A."/>
            <person name="Chen C."/>
            <person name="Yan M."/>
            <person name="Daum C."/>
            <person name="Ng V."/>
            <person name="Clum A."/>
            <person name="Steindorff A."/>
            <person name="Ohm R.A."/>
            <person name="Martin F."/>
            <person name="Silar P."/>
            <person name="Natvig D.O."/>
            <person name="Lalanne C."/>
            <person name="Gautier V."/>
            <person name="Ament-Velasquez S.L."/>
            <person name="Kruys A."/>
            <person name="Hutchinson M.I."/>
            <person name="Powell A.J."/>
            <person name="Barry K."/>
            <person name="Miller A.N."/>
            <person name="Grigoriev I.V."/>
            <person name="Debuchy R."/>
            <person name="Gladieux P."/>
            <person name="Hiltunen Thoren M."/>
            <person name="Johannesson H."/>
        </authorList>
    </citation>
    <scope>NUCLEOTIDE SEQUENCE</scope>
    <source>
        <strain evidence="1">PSN293</strain>
    </source>
</reference>
<dbReference type="EMBL" id="MU858051">
    <property type="protein sequence ID" value="KAK4218811.1"/>
    <property type="molecule type" value="Genomic_DNA"/>
</dbReference>
<gene>
    <name evidence="1" type="ORF">QBC37DRAFT_464495</name>
</gene>
<proteinExistence type="predicted"/>
<evidence type="ECO:0000313" key="1">
    <source>
        <dbReference type="EMBL" id="KAK4218811.1"/>
    </source>
</evidence>
<name>A0AAN7BAL8_9PEZI</name>
<sequence length="205" mass="22596">MLYHTEGRGWYKDDHEGPRVGEASAENPFPHSVWQDLARLVNVGYHGITPLVRNSTSTVGYILEQSDSLTTWGKCAVDPPKQLGEWDVDICWCLLCLSPCIHHQGKSMSVAYPLAICQCKSGATMVEFGPWRHARDMNPHSRKAGDLGSIFLSIKWLFAFGPSIFQDAKGSGTGKPRGYFRNMSVGCGKSNRSLALPNPSLRLGT</sequence>
<dbReference type="AlphaFoldDB" id="A0AAN7BAL8"/>
<dbReference type="Proteomes" id="UP001301769">
    <property type="component" value="Unassembled WGS sequence"/>
</dbReference>
<protein>
    <submittedName>
        <fullName evidence="1">Uncharacterized protein</fullName>
    </submittedName>
</protein>
<reference evidence="1" key="2">
    <citation type="submission" date="2023-05" db="EMBL/GenBank/DDBJ databases">
        <authorList>
            <consortium name="Lawrence Berkeley National Laboratory"/>
            <person name="Steindorff A."/>
            <person name="Hensen N."/>
            <person name="Bonometti L."/>
            <person name="Westerberg I."/>
            <person name="Brannstrom I.O."/>
            <person name="Guillou S."/>
            <person name="Cros-Aarteil S."/>
            <person name="Calhoun S."/>
            <person name="Haridas S."/>
            <person name="Kuo A."/>
            <person name="Mondo S."/>
            <person name="Pangilinan J."/>
            <person name="Riley R."/>
            <person name="Labutti K."/>
            <person name="Andreopoulos B."/>
            <person name="Lipzen A."/>
            <person name="Chen C."/>
            <person name="Yanf M."/>
            <person name="Daum C."/>
            <person name="Ng V."/>
            <person name="Clum A."/>
            <person name="Ohm R."/>
            <person name="Martin F."/>
            <person name="Silar P."/>
            <person name="Natvig D."/>
            <person name="Lalanne C."/>
            <person name="Gautier V."/>
            <person name="Ament-Velasquez S.L."/>
            <person name="Kruys A."/>
            <person name="Hutchinson M.I."/>
            <person name="Powell A.J."/>
            <person name="Barry K."/>
            <person name="Miller A.N."/>
            <person name="Grigoriev I.V."/>
            <person name="Debuchy R."/>
            <person name="Gladieux P."/>
            <person name="Thoren M.H."/>
            <person name="Johannesson H."/>
        </authorList>
    </citation>
    <scope>NUCLEOTIDE SEQUENCE</scope>
    <source>
        <strain evidence="1">PSN293</strain>
    </source>
</reference>